<dbReference type="InterPro" id="IPR013656">
    <property type="entry name" value="PAS_4"/>
</dbReference>
<dbReference type="PROSITE" id="PS50113">
    <property type="entry name" value="PAC"/>
    <property type="match status" value="2"/>
</dbReference>
<dbReference type="EMBL" id="VGIR01000001">
    <property type="protein sequence ID" value="MBM3330291.1"/>
    <property type="molecule type" value="Genomic_DNA"/>
</dbReference>
<dbReference type="SUPFAM" id="SSF55785">
    <property type="entry name" value="PYP-like sensor domain (PAS domain)"/>
    <property type="match status" value="4"/>
</dbReference>
<dbReference type="PROSITE" id="PS50112">
    <property type="entry name" value="PAS"/>
    <property type="match status" value="1"/>
</dbReference>
<feature type="domain" description="PAC" evidence="3">
    <location>
        <begin position="569"/>
        <end position="622"/>
    </location>
</feature>
<sequence length="650" mass="72571">MTDRASPHDKLLFILYLAAMVALGVATHGRERAFGRLTLIPLGFAAMLARGRDPRREAEEQSAFEEAERRRAERRAGAAFDSFADSSPISIEIFSLDGKPLRSNKAAERLLGMIPPPGIPLFDERGLKRAGLLEPQLRRVLAGTRVETPPTWYDQTEIGLPGIPGRKVCFRATVFPILDNEGQVTRIAVMHEDLTELKKLEQEAKENAGRFASAPAVFEAEPPPGTDARDIEFQRRKLEAALRENEERYRSLVESTHGYVIARFSEDGHILAVGPEVETYWGIKRDTIVVDNLAFFSRIHPDDIELVKSTEATARKTGSYPDAYQFRVVNMTTNVTHWLAAHGSVSTYAGKRVFDLLLVDISEARRLEDELHERERNVAAMIASTGDGVFTVDKEWVIKSWSPGAENETRVAAAEAVGKRLWEVYPDLEKSGFGPVYRKTLLDRTPQYYEGFYQDGREKYAGWFAVSVYPSGTGMMALIRNVSLRKRAELAWREADAKLKALLEAPGFGVTIKDHNLRYTLANAGAMKMMGPNAGDSVLGKTDLEIYNAKVSALMASHDRQVMERGQPAELEVALPDGTSANAAWYHISKQPLSGPTGTVVGILDVACDITSRVRAQQELLRRREYLEKLLGEQGQSLRKAQEELTRWTR</sequence>
<evidence type="ECO:0000313" key="5">
    <source>
        <dbReference type="Proteomes" id="UP000779900"/>
    </source>
</evidence>
<feature type="domain" description="PAS" evidence="2">
    <location>
        <begin position="245"/>
        <end position="318"/>
    </location>
</feature>
<evidence type="ECO:0000259" key="3">
    <source>
        <dbReference type="PROSITE" id="PS50113"/>
    </source>
</evidence>
<dbReference type="InterPro" id="IPR035965">
    <property type="entry name" value="PAS-like_dom_sf"/>
</dbReference>
<gene>
    <name evidence="4" type="ORF">FJY68_00385</name>
</gene>
<comment type="caution">
    <text evidence="4">The sequence shown here is derived from an EMBL/GenBank/DDBJ whole genome shotgun (WGS) entry which is preliminary data.</text>
</comment>
<dbReference type="SMART" id="SM00091">
    <property type="entry name" value="PAS"/>
    <property type="match status" value="3"/>
</dbReference>
<dbReference type="AlphaFoldDB" id="A0A937XEP2"/>
<feature type="coiled-coil region" evidence="1">
    <location>
        <begin position="187"/>
        <end position="255"/>
    </location>
</feature>
<dbReference type="Gene3D" id="3.30.450.20">
    <property type="entry name" value="PAS domain"/>
    <property type="match status" value="4"/>
</dbReference>
<evidence type="ECO:0000313" key="4">
    <source>
        <dbReference type="EMBL" id="MBM3330291.1"/>
    </source>
</evidence>
<accession>A0A937XEP2</accession>
<dbReference type="Proteomes" id="UP000779900">
    <property type="component" value="Unassembled WGS sequence"/>
</dbReference>
<name>A0A937XEP2_UNCW3</name>
<protein>
    <submittedName>
        <fullName evidence="4">PAS domain S-box protein</fullName>
    </submittedName>
</protein>
<dbReference type="InterPro" id="IPR000014">
    <property type="entry name" value="PAS"/>
</dbReference>
<dbReference type="NCBIfam" id="TIGR00229">
    <property type="entry name" value="sensory_box"/>
    <property type="match status" value="2"/>
</dbReference>
<feature type="domain" description="PAC" evidence="3">
    <location>
        <begin position="154"/>
        <end position="206"/>
    </location>
</feature>
<dbReference type="InterPro" id="IPR052155">
    <property type="entry name" value="Biofilm_reg_signaling"/>
</dbReference>
<evidence type="ECO:0000259" key="2">
    <source>
        <dbReference type="PROSITE" id="PS50112"/>
    </source>
</evidence>
<keyword evidence="1" id="KW-0175">Coiled coil</keyword>
<dbReference type="PANTHER" id="PTHR44757">
    <property type="entry name" value="DIGUANYLATE CYCLASE DGCP"/>
    <property type="match status" value="1"/>
</dbReference>
<evidence type="ECO:0000256" key="1">
    <source>
        <dbReference type="SAM" id="Coils"/>
    </source>
</evidence>
<dbReference type="PANTHER" id="PTHR44757:SF2">
    <property type="entry name" value="BIOFILM ARCHITECTURE MAINTENANCE PROTEIN MBAA"/>
    <property type="match status" value="1"/>
</dbReference>
<organism evidence="4 5">
    <name type="scientific">candidate division WOR-3 bacterium</name>
    <dbReference type="NCBI Taxonomy" id="2052148"/>
    <lineage>
        <taxon>Bacteria</taxon>
        <taxon>Bacteria division WOR-3</taxon>
    </lineage>
</organism>
<reference evidence="4" key="1">
    <citation type="submission" date="2019-03" db="EMBL/GenBank/DDBJ databases">
        <title>Lake Tanganyika Metagenome-Assembled Genomes (MAGs).</title>
        <authorList>
            <person name="Tran P."/>
        </authorList>
    </citation>
    <scope>NUCLEOTIDE SEQUENCE</scope>
    <source>
        <strain evidence="4">K_DeepCast_150m_m2_040</strain>
    </source>
</reference>
<dbReference type="InterPro" id="IPR000700">
    <property type="entry name" value="PAS-assoc_C"/>
</dbReference>
<dbReference type="Pfam" id="PF08448">
    <property type="entry name" value="PAS_4"/>
    <property type="match status" value="2"/>
</dbReference>
<proteinExistence type="predicted"/>